<dbReference type="RefSeq" id="WP_045316217.1">
    <property type="nucleotide sequence ID" value="NZ_JYJG01000331.1"/>
</dbReference>
<dbReference type="Proteomes" id="UP000033393">
    <property type="component" value="Unassembled WGS sequence"/>
</dbReference>
<dbReference type="AlphaFoldDB" id="A0A0F0GGT5"/>
<dbReference type="EMBL" id="JYJG01000331">
    <property type="protein sequence ID" value="KJK42724.1"/>
    <property type="molecule type" value="Genomic_DNA"/>
</dbReference>
<dbReference type="InterPro" id="IPR013830">
    <property type="entry name" value="SGNH_hydro"/>
</dbReference>
<proteinExistence type="predicted"/>
<dbReference type="InterPro" id="IPR036514">
    <property type="entry name" value="SGNH_hydro_sf"/>
</dbReference>
<feature type="chain" id="PRO_5002440822" description="SGNH hydrolase-type esterase domain-containing protein" evidence="1">
    <location>
        <begin position="22"/>
        <end position="427"/>
    </location>
</feature>
<name>A0A0F0GGT5_LENAE</name>
<reference evidence="3 4" key="1">
    <citation type="submission" date="2015-02" db="EMBL/GenBank/DDBJ databases">
        <authorList>
            <person name="Ju K.-S."/>
            <person name="Doroghazi J.R."/>
            <person name="Metcalf W."/>
        </authorList>
    </citation>
    <scope>NUCLEOTIDE SEQUENCE [LARGE SCALE GENOMIC DNA]</scope>
    <source>
        <strain evidence="3 4">NRRL B-16140</strain>
    </source>
</reference>
<dbReference type="OrthoDB" id="3228266at2"/>
<protein>
    <recommendedName>
        <fullName evidence="2">SGNH hydrolase-type esterase domain-containing protein</fullName>
    </recommendedName>
</protein>
<organism evidence="3 4">
    <name type="scientific">Lentzea aerocolonigenes</name>
    <name type="common">Lechevalieria aerocolonigenes</name>
    <name type="synonym">Saccharothrix aerocolonigenes</name>
    <dbReference type="NCBI Taxonomy" id="68170"/>
    <lineage>
        <taxon>Bacteria</taxon>
        <taxon>Bacillati</taxon>
        <taxon>Actinomycetota</taxon>
        <taxon>Actinomycetes</taxon>
        <taxon>Pseudonocardiales</taxon>
        <taxon>Pseudonocardiaceae</taxon>
        <taxon>Lentzea</taxon>
    </lineage>
</organism>
<dbReference type="PATRIC" id="fig|68170.10.peg.9337"/>
<evidence type="ECO:0000256" key="1">
    <source>
        <dbReference type="SAM" id="SignalP"/>
    </source>
</evidence>
<keyword evidence="1" id="KW-0732">Signal</keyword>
<gene>
    <name evidence="3" type="ORF">UK23_35935</name>
</gene>
<feature type="domain" description="SGNH hydrolase-type esterase" evidence="2">
    <location>
        <begin position="230"/>
        <end position="404"/>
    </location>
</feature>
<keyword evidence="4" id="KW-1185">Reference proteome</keyword>
<evidence type="ECO:0000313" key="4">
    <source>
        <dbReference type="Proteomes" id="UP000033393"/>
    </source>
</evidence>
<evidence type="ECO:0000259" key="2">
    <source>
        <dbReference type="Pfam" id="PF13472"/>
    </source>
</evidence>
<comment type="caution">
    <text evidence="3">The sequence shown here is derived from an EMBL/GenBank/DDBJ whole genome shotgun (WGS) entry which is preliminary data.</text>
</comment>
<feature type="signal peptide" evidence="1">
    <location>
        <begin position="1"/>
        <end position="21"/>
    </location>
</feature>
<dbReference type="Gene3D" id="3.40.50.1110">
    <property type="entry name" value="SGNH hydrolase"/>
    <property type="match status" value="1"/>
</dbReference>
<dbReference type="SUPFAM" id="SSF52266">
    <property type="entry name" value="SGNH hydrolase"/>
    <property type="match status" value="1"/>
</dbReference>
<sequence>MITLLSTVAAAIMLVAPTAQATPGVLIDETFGAQTSPANFGFPSGANVNNGVLNVTSGTANYTTSIKTFDTTVAGERTLDLTFDWKTAVSSTGAKTGVELRDNQGNLVFSLAGTASELRYGLTGPVSDSASAPDSLNPAWTKLSYDRTKWYTVSLHLDFTLQRVQYLISTRETASKVMASGTASITGRNLTRLVACNYYGTGVQSVDNFRLSAPATPANGRLKGKTMYTFGDSIVAGHTYPRGFASLTAEREQMTLTKYAVNGATVNSGSNQILTQVRNASAQPPDFVVFDGGTNDAYPNTFNRSAFTTAFDTTVRTMRAKWPSARLVYVTVHKLGSRDWNTQLAIREVTRQVCARYGVTVADVFGDTTLDTRVDSQRVAYTFNGLVNGYPGTDGTGTHPNLAGITSFYVPALTSALVRAGGTGSVL</sequence>
<dbReference type="Pfam" id="PF13472">
    <property type="entry name" value="Lipase_GDSL_2"/>
    <property type="match status" value="1"/>
</dbReference>
<evidence type="ECO:0000313" key="3">
    <source>
        <dbReference type="EMBL" id="KJK42724.1"/>
    </source>
</evidence>
<accession>A0A0F0GGT5</accession>